<gene>
    <name evidence="2" type="ORF">GCM10023353_27940</name>
</gene>
<keyword evidence="3" id="KW-1185">Reference proteome</keyword>
<evidence type="ECO:0000256" key="1">
    <source>
        <dbReference type="SAM" id="SignalP"/>
    </source>
</evidence>
<proteinExistence type="predicted"/>
<dbReference type="Proteomes" id="UP001500839">
    <property type="component" value="Unassembled WGS sequence"/>
</dbReference>
<dbReference type="EMBL" id="BAABKQ010000001">
    <property type="protein sequence ID" value="GAA4818946.1"/>
    <property type="molecule type" value="Genomic_DNA"/>
</dbReference>
<evidence type="ECO:0000313" key="3">
    <source>
        <dbReference type="Proteomes" id="UP001500839"/>
    </source>
</evidence>
<organism evidence="2 3">
    <name type="scientific">Tomitella cavernea</name>
    <dbReference type="NCBI Taxonomy" id="1387982"/>
    <lineage>
        <taxon>Bacteria</taxon>
        <taxon>Bacillati</taxon>
        <taxon>Actinomycetota</taxon>
        <taxon>Actinomycetes</taxon>
        <taxon>Mycobacteriales</taxon>
        <taxon>Tomitella</taxon>
    </lineage>
</organism>
<keyword evidence="1" id="KW-0732">Signal</keyword>
<reference evidence="3" key="1">
    <citation type="journal article" date="2019" name="Int. J. Syst. Evol. Microbiol.">
        <title>The Global Catalogue of Microorganisms (GCM) 10K type strain sequencing project: providing services to taxonomists for standard genome sequencing and annotation.</title>
        <authorList>
            <consortium name="The Broad Institute Genomics Platform"/>
            <consortium name="The Broad Institute Genome Sequencing Center for Infectious Disease"/>
            <person name="Wu L."/>
            <person name="Ma J."/>
        </authorList>
    </citation>
    <scope>NUCLEOTIDE SEQUENCE [LARGE SCALE GENOMIC DNA]</scope>
    <source>
        <strain evidence="3">JCM 18542</strain>
    </source>
</reference>
<comment type="caution">
    <text evidence="2">The sequence shown here is derived from an EMBL/GenBank/DDBJ whole genome shotgun (WGS) entry which is preliminary data.</text>
</comment>
<dbReference type="RefSeq" id="WP_200175267.1">
    <property type="nucleotide sequence ID" value="NZ_BAABKQ010000001.1"/>
</dbReference>
<accession>A0ABP9CUL8</accession>
<sequence>MSRKTLTRIAAASASAALIATGMSVAVGTGVASADATSCNATESFKGGEVTAQQTVTPATAYPGQEVTYSTRISRNSGGWNLKEIGIAAPDGFVLQDGARVNVWTLGSGQTWYNADLDTDSQKNLYWERTDVTWEMNSSHYVELETTFKVPADAEVGSTQQAGVQARPVGWDSQEWLDTGACLKIREKNPVEATQGSLEKLGFGSVNSGSSQVFGSLTDPQGSISGILSDVLGNVLGDMIGS</sequence>
<protein>
    <submittedName>
        <fullName evidence="2">Uncharacterized protein</fullName>
    </submittedName>
</protein>
<name>A0ABP9CUL8_9ACTN</name>
<evidence type="ECO:0000313" key="2">
    <source>
        <dbReference type="EMBL" id="GAA4818946.1"/>
    </source>
</evidence>
<feature type="signal peptide" evidence="1">
    <location>
        <begin position="1"/>
        <end position="26"/>
    </location>
</feature>
<feature type="chain" id="PRO_5047241335" evidence="1">
    <location>
        <begin position="27"/>
        <end position="242"/>
    </location>
</feature>